<organism evidence="2 3">
    <name type="scientific">Micromonospora chersina</name>
    <dbReference type="NCBI Taxonomy" id="47854"/>
    <lineage>
        <taxon>Bacteria</taxon>
        <taxon>Bacillati</taxon>
        <taxon>Actinomycetota</taxon>
        <taxon>Actinomycetes</taxon>
        <taxon>Micromonosporales</taxon>
        <taxon>Micromonosporaceae</taxon>
        <taxon>Micromonospora</taxon>
    </lineage>
</organism>
<dbReference type="AlphaFoldDB" id="A0A1C6V3V4"/>
<keyword evidence="1" id="KW-0472">Membrane</keyword>
<evidence type="ECO:0000256" key="1">
    <source>
        <dbReference type="SAM" id="Phobius"/>
    </source>
</evidence>
<feature type="transmembrane region" description="Helical" evidence="1">
    <location>
        <begin position="318"/>
        <end position="336"/>
    </location>
</feature>
<feature type="transmembrane region" description="Helical" evidence="1">
    <location>
        <begin position="425"/>
        <end position="443"/>
    </location>
</feature>
<proteinExistence type="predicted"/>
<feature type="transmembrane region" description="Helical" evidence="1">
    <location>
        <begin position="213"/>
        <end position="231"/>
    </location>
</feature>
<reference evidence="3" key="1">
    <citation type="submission" date="2016-06" db="EMBL/GenBank/DDBJ databases">
        <authorList>
            <person name="Varghese N."/>
            <person name="Submissions Spin"/>
        </authorList>
    </citation>
    <scope>NUCLEOTIDE SEQUENCE [LARGE SCALE GENOMIC DNA]</scope>
    <source>
        <strain evidence="3">DSM 44151</strain>
    </source>
</reference>
<evidence type="ECO:0008006" key="4">
    <source>
        <dbReference type="Google" id="ProtNLM"/>
    </source>
</evidence>
<dbReference type="EMBL" id="FMIB01000002">
    <property type="protein sequence ID" value="SCL60827.1"/>
    <property type="molecule type" value="Genomic_DNA"/>
</dbReference>
<evidence type="ECO:0000313" key="2">
    <source>
        <dbReference type="EMBL" id="SCL60827.1"/>
    </source>
</evidence>
<feature type="transmembrane region" description="Helical" evidence="1">
    <location>
        <begin position="395"/>
        <end position="418"/>
    </location>
</feature>
<name>A0A1C6V3V4_9ACTN</name>
<feature type="transmembrane region" description="Helical" evidence="1">
    <location>
        <begin position="123"/>
        <end position="147"/>
    </location>
</feature>
<protein>
    <recommendedName>
        <fullName evidence="4">Membrane protein involved in the export of O-antigen and teichoic acid</fullName>
    </recommendedName>
</protein>
<feature type="transmembrane region" description="Helical" evidence="1">
    <location>
        <begin position="186"/>
        <end position="208"/>
    </location>
</feature>
<accession>A0A1C6V3V4</accession>
<feature type="transmembrane region" description="Helical" evidence="1">
    <location>
        <begin position="356"/>
        <end position="383"/>
    </location>
</feature>
<keyword evidence="1" id="KW-1133">Transmembrane helix</keyword>
<dbReference type="Proteomes" id="UP000198605">
    <property type="component" value="Unassembled WGS sequence"/>
</dbReference>
<dbReference type="RefSeq" id="WP_091313781.1">
    <property type="nucleotide sequence ID" value="NZ_FMIB01000002.1"/>
</dbReference>
<gene>
    <name evidence="2" type="ORF">GA0070603_3091</name>
</gene>
<sequence>MTGTIAAPAPVPPRADDPVVGLVERMRPRVGRPVDALQVAAALESDGLTDRSARDHYDHPDVFVLAEAVFRRLDQEIRPRAAARPAAEDPVRAARDVSHGLLYLMPGVVLPAVLAIVDERSVTLALLLVGPLGWVWSGGTAWLAYRLVGRGLVRVAARLLGWSTLLGPAVAAAATAALAGRTGADLPPVLLAGALLMYQAAVTAALFYRREGALLAAMAPAAVAGGGYLLVGAPSAPVAVAVAAGSVALAFVVALAWFTRTDLPGWYAWPTTPPAAVPLHRAVRPELPQLCAVLLYAALSAAFLLHSAARHLSGPLDLAVAAAPLVLGMGLVEWRARRFHERARARLRQARDTRRFAAGVWAGLAVELAVVTAAVAGLALAMFAPLRQAGLLSPAGTVLVAAHVAVAGAYFLAFVLAGHGRFGRLSALLGSALAAHLAVLLLVPGGSHPLADAAGFLGSAVLLQAMLLAALSRVLGQAWRYQ</sequence>
<keyword evidence="1" id="KW-0812">Transmembrane</keyword>
<dbReference type="STRING" id="47854.GA0070603_3091"/>
<feature type="transmembrane region" description="Helical" evidence="1">
    <location>
        <begin position="455"/>
        <end position="476"/>
    </location>
</feature>
<dbReference type="OrthoDB" id="4339140at2"/>
<keyword evidence="3" id="KW-1185">Reference proteome</keyword>
<feature type="transmembrane region" description="Helical" evidence="1">
    <location>
        <begin position="237"/>
        <end position="258"/>
    </location>
</feature>
<evidence type="ECO:0000313" key="3">
    <source>
        <dbReference type="Proteomes" id="UP000198605"/>
    </source>
</evidence>
<feature type="transmembrane region" description="Helical" evidence="1">
    <location>
        <begin position="100"/>
        <end position="117"/>
    </location>
</feature>
<feature type="transmembrane region" description="Helical" evidence="1">
    <location>
        <begin position="287"/>
        <end position="306"/>
    </location>
</feature>
<dbReference type="GeneID" id="43279734"/>
<feature type="transmembrane region" description="Helical" evidence="1">
    <location>
        <begin position="159"/>
        <end position="180"/>
    </location>
</feature>